<dbReference type="OrthoDB" id="196613at2"/>
<organism evidence="1 2">
    <name type="scientific">Azomonas agilis</name>
    <dbReference type="NCBI Taxonomy" id="116849"/>
    <lineage>
        <taxon>Bacteria</taxon>
        <taxon>Pseudomonadati</taxon>
        <taxon>Pseudomonadota</taxon>
        <taxon>Gammaproteobacteria</taxon>
        <taxon>Pseudomonadales</taxon>
        <taxon>Pseudomonadaceae</taxon>
        <taxon>Azomonas</taxon>
    </lineage>
</organism>
<dbReference type="InterPro" id="IPR009727">
    <property type="entry name" value="NifT"/>
</dbReference>
<dbReference type="RefSeq" id="WP_144570101.1">
    <property type="nucleotide sequence ID" value="NZ_VLKG01000001.1"/>
</dbReference>
<dbReference type="EMBL" id="VLKG01000001">
    <property type="protein sequence ID" value="TWH77436.1"/>
    <property type="molecule type" value="Genomic_DNA"/>
</dbReference>
<accession>A0A562J2K4</accession>
<dbReference type="Proteomes" id="UP000319627">
    <property type="component" value="Unassembled WGS sequence"/>
</dbReference>
<proteinExistence type="predicted"/>
<gene>
    <name evidence="1" type="ORF">LX59_00353</name>
</gene>
<protein>
    <submittedName>
        <fullName evidence="1">Nitrogen fixation protein NifT</fullName>
    </submittedName>
</protein>
<dbReference type="SUPFAM" id="SSF159203">
    <property type="entry name" value="NifT/FixU-like"/>
    <property type="match status" value="1"/>
</dbReference>
<dbReference type="AlphaFoldDB" id="A0A562J2K4"/>
<evidence type="ECO:0000313" key="1">
    <source>
        <dbReference type="EMBL" id="TWH77436.1"/>
    </source>
</evidence>
<dbReference type="NCBIfam" id="TIGR02934">
    <property type="entry name" value="nifT_nitrog"/>
    <property type="match status" value="1"/>
</dbReference>
<dbReference type="GO" id="GO:0009399">
    <property type="term" value="P:nitrogen fixation"/>
    <property type="evidence" value="ECO:0007669"/>
    <property type="project" value="InterPro"/>
</dbReference>
<name>A0A562J2K4_9GAMM</name>
<keyword evidence="2" id="KW-1185">Reference proteome</keyword>
<dbReference type="Gene3D" id="2.40.50.240">
    <property type="entry name" value="NifT/FixU-like"/>
    <property type="match status" value="1"/>
</dbReference>
<comment type="caution">
    <text evidence="1">The sequence shown here is derived from an EMBL/GenBank/DDBJ whole genome shotgun (WGS) entry which is preliminary data.</text>
</comment>
<dbReference type="Pfam" id="PF06988">
    <property type="entry name" value="NifT"/>
    <property type="match status" value="1"/>
</dbReference>
<sequence>MPSVMIGKNAQGQLTFYVPKKDLEDVIISIEHDSPDCWGGKLVLGEGDAYYIEPLPAPPSLPITLRAKRAGEED</sequence>
<dbReference type="InterPro" id="IPR024044">
    <property type="entry name" value="NifT/FixU_barrel-like_dom_sf"/>
</dbReference>
<evidence type="ECO:0000313" key="2">
    <source>
        <dbReference type="Proteomes" id="UP000319627"/>
    </source>
</evidence>
<reference evidence="1 2" key="1">
    <citation type="submission" date="2019-07" db="EMBL/GenBank/DDBJ databases">
        <title>Genomic Encyclopedia of Type Strains, Phase I: the one thousand microbial genomes (KMG-I) project.</title>
        <authorList>
            <person name="Kyrpides N."/>
        </authorList>
    </citation>
    <scope>NUCLEOTIDE SEQUENCE [LARGE SCALE GENOMIC DNA]</scope>
    <source>
        <strain evidence="1 2">DSM 375</strain>
    </source>
</reference>